<accession>A0A0L6UZE2</accession>
<feature type="region of interest" description="Disordered" evidence="1">
    <location>
        <begin position="34"/>
        <end position="68"/>
    </location>
</feature>
<dbReference type="AlphaFoldDB" id="A0A0L6UZE2"/>
<protein>
    <submittedName>
        <fullName evidence="2">Uncharacterized protein</fullName>
    </submittedName>
</protein>
<proteinExistence type="predicted"/>
<dbReference type="VEuPathDB" id="FungiDB:VP01_329g5"/>
<keyword evidence="3" id="KW-1185">Reference proteome</keyword>
<comment type="caution">
    <text evidence="2">The sequence shown here is derived from an EMBL/GenBank/DDBJ whole genome shotgun (WGS) entry which is preliminary data.</text>
</comment>
<name>A0A0L6UZE2_9BASI</name>
<evidence type="ECO:0000313" key="2">
    <source>
        <dbReference type="EMBL" id="KNZ53260.1"/>
    </source>
</evidence>
<gene>
    <name evidence="2" type="ORF">VP01_329g5</name>
</gene>
<sequence>MRVFLQTLHFAGSLTLLVHLFATLIMVAAYPLGSSSSSVSQGTPLARRSSRPLLAKRSAEEYEEDQSGVFAKGEGTDREFIWSKFSYARNYFGAGNPTKEIESMTLDLGNL</sequence>
<evidence type="ECO:0000256" key="1">
    <source>
        <dbReference type="SAM" id="MobiDB-lite"/>
    </source>
</evidence>
<dbReference type="Proteomes" id="UP000037035">
    <property type="component" value="Unassembled WGS sequence"/>
</dbReference>
<evidence type="ECO:0000313" key="3">
    <source>
        <dbReference type="Proteomes" id="UP000037035"/>
    </source>
</evidence>
<organism evidence="2 3">
    <name type="scientific">Puccinia sorghi</name>
    <dbReference type="NCBI Taxonomy" id="27349"/>
    <lineage>
        <taxon>Eukaryota</taxon>
        <taxon>Fungi</taxon>
        <taxon>Dikarya</taxon>
        <taxon>Basidiomycota</taxon>
        <taxon>Pucciniomycotina</taxon>
        <taxon>Pucciniomycetes</taxon>
        <taxon>Pucciniales</taxon>
        <taxon>Pucciniaceae</taxon>
        <taxon>Puccinia</taxon>
    </lineage>
</organism>
<dbReference type="OrthoDB" id="2501885at2759"/>
<reference evidence="2 3" key="1">
    <citation type="submission" date="2015-08" db="EMBL/GenBank/DDBJ databases">
        <title>Next Generation Sequencing and Analysis of the Genome of Puccinia sorghi L Schw, the Causal Agent of Maize Common Rust.</title>
        <authorList>
            <person name="Rochi L."/>
            <person name="Burguener G."/>
            <person name="Darino M."/>
            <person name="Turjanski A."/>
            <person name="Kreff E."/>
            <person name="Dieguez M.J."/>
            <person name="Sacco F."/>
        </authorList>
    </citation>
    <scope>NUCLEOTIDE SEQUENCE [LARGE SCALE GENOMIC DNA]</scope>
    <source>
        <strain evidence="2 3">RO10H11247</strain>
    </source>
</reference>
<dbReference type="EMBL" id="LAVV01008279">
    <property type="protein sequence ID" value="KNZ53260.1"/>
    <property type="molecule type" value="Genomic_DNA"/>
</dbReference>